<dbReference type="EMBL" id="ML975435">
    <property type="protein sequence ID" value="KAF1829587.1"/>
    <property type="molecule type" value="Genomic_DNA"/>
</dbReference>
<organism evidence="2 3">
    <name type="scientific">Decorospora gaudefroyi</name>
    <dbReference type="NCBI Taxonomy" id="184978"/>
    <lineage>
        <taxon>Eukaryota</taxon>
        <taxon>Fungi</taxon>
        <taxon>Dikarya</taxon>
        <taxon>Ascomycota</taxon>
        <taxon>Pezizomycotina</taxon>
        <taxon>Dothideomycetes</taxon>
        <taxon>Pleosporomycetidae</taxon>
        <taxon>Pleosporales</taxon>
        <taxon>Pleosporineae</taxon>
        <taxon>Pleosporaceae</taxon>
        <taxon>Decorospora</taxon>
    </lineage>
</organism>
<dbReference type="Proteomes" id="UP000800040">
    <property type="component" value="Unassembled WGS sequence"/>
</dbReference>
<gene>
    <name evidence="2" type="ORF">BDW02DRAFT_456095</name>
</gene>
<dbReference type="PANTHER" id="PTHR33112">
    <property type="entry name" value="DOMAIN PROTEIN, PUTATIVE-RELATED"/>
    <property type="match status" value="1"/>
</dbReference>
<sequence>GGVDGLELKEENKAELMKTNRLKNHWGLIPQTVKDAFSLVKRMRKRYLWVDALCLIQDNQCDVKIGVSMMQFVYGVAMLTIVAATGKDSNADLHGVHFTTGPPERIVEICKPGRAMILLQDMDSVLATTTYASRAWT</sequence>
<evidence type="ECO:0000313" key="2">
    <source>
        <dbReference type="EMBL" id="KAF1829587.1"/>
    </source>
</evidence>
<dbReference type="AlphaFoldDB" id="A0A6A5K4F7"/>
<accession>A0A6A5K4F7</accession>
<evidence type="ECO:0000259" key="1">
    <source>
        <dbReference type="Pfam" id="PF06985"/>
    </source>
</evidence>
<dbReference type="InterPro" id="IPR010730">
    <property type="entry name" value="HET"/>
</dbReference>
<dbReference type="OrthoDB" id="5428863at2759"/>
<feature type="non-terminal residue" evidence="2">
    <location>
        <position position="137"/>
    </location>
</feature>
<dbReference type="Pfam" id="PF06985">
    <property type="entry name" value="HET"/>
    <property type="match status" value="1"/>
</dbReference>
<evidence type="ECO:0000313" key="3">
    <source>
        <dbReference type="Proteomes" id="UP000800040"/>
    </source>
</evidence>
<proteinExistence type="predicted"/>
<keyword evidence="3" id="KW-1185">Reference proteome</keyword>
<name>A0A6A5K4F7_9PLEO</name>
<feature type="domain" description="Heterokaryon incompatibility" evidence="1">
    <location>
        <begin position="18"/>
        <end position="137"/>
    </location>
</feature>
<protein>
    <recommendedName>
        <fullName evidence="1">Heterokaryon incompatibility domain-containing protein</fullName>
    </recommendedName>
</protein>
<dbReference type="PANTHER" id="PTHR33112:SF12">
    <property type="entry name" value="HETEROKARYON INCOMPATIBILITY DOMAIN-CONTAINING PROTEIN"/>
    <property type="match status" value="1"/>
</dbReference>
<reference evidence="2" key="1">
    <citation type="submission" date="2020-01" db="EMBL/GenBank/DDBJ databases">
        <authorList>
            <consortium name="DOE Joint Genome Institute"/>
            <person name="Haridas S."/>
            <person name="Albert R."/>
            <person name="Binder M."/>
            <person name="Bloem J."/>
            <person name="Labutti K."/>
            <person name="Salamov A."/>
            <person name="Andreopoulos B."/>
            <person name="Baker S.E."/>
            <person name="Barry K."/>
            <person name="Bills G."/>
            <person name="Bluhm B.H."/>
            <person name="Cannon C."/>
            <person name="Castanera R."/>
            <person name="Culley D.E."/>
            <person name="Daum C."/>
            <person name="Ezra D."/>
            <person name="Gonzalez J.B."/>
            <person name="Henrissat B."/>
            <person name="Kuo A."/>
            <person name="Liang C."/>
            <person name="Lipzen A."/>
            <person name="Lutzoni F."/>
            <person name="Magnuson J."/>
            <person name="Mondo S."/>
            <person name="Nolan M."/>
            <person name="Ohm R."/>
            <person name="Pangilinan J."/>
            <person name="Park H.-J."/>
            <person name="Ramirez L."/>
            <person name="Alfaro M."/>
            <person name="Sun H."/>
            <person name="Tritt A."/>
            <person name="Yoshinaga Y."/>
            <person name="Zwiers L.-H."/>
            <person name="Turgeon B.G."/>
            <person name="Goodwin S.B."/>
            <person name="Spatafora J.W."/>
            <person name="Crous P.W."/>
            <person name="Grigoriev I.V."/>
        </authorList>
    </citation>
    <scope>NUCLEOTIDE SEQUENCE</scope>
    <source>
        <strain evidence="2">P77</strain>
    </source>
</reference>
<feature type="non-terminal residue" evidence="2">
    <location>
        <position position="1"/>
    </location>
</feature>